<dbReference type="EMBL" id="AC016884">
    <property type="status" value="NOT_ANNOTATED_CDS"/>
    <property type="molecule type" value="Genomic_DNA"/>
</dbReference>
<reference evidence="2 3" key="1">
    <citation type="journal article" date="2001" name="Nature">
        <title>Initial sequencing and analysis of the human genome.</title>
        <authorList>
            <consortium name="International Human Genome Sequencing Consortium"/>
            <person name="Lander E.S."/>
            <person name="Linton L.M."/>
            <person name="Birren B."/>
            <person name="Nusbaum C."/>
            <person name="Zody M.C."/>
            <person name="Baldwin J."/>
            <person name="Devon K."/>
            <person name="Dewar K."/>
            <person name="Doyle M."/>
            <person name="FitzHugh W."/>
            <person name="Funke R."/>
            <person name="Gage D."/>
            <person name="Harris K."/>
            <person name="Heaford A."/>
            <person name="Howland J."/>
            <person name="Kann L."/>
            <person name="Lehoczky J."/>
            <person name="LeVine R."/>
            <person name="McEwan P."/>
            <person name="McKernan K."/>
            <person name="Meldrim J."/>
            <person name="Mesirov J.P."/>
            <person name="Miranda C."/>
            <person name="Morris W."/>
            <person name="Naylor J."/>
            <person name="Raymond C."/>
            <person name="Rosetti M."/>
            <person name="Santos R."/>
            <person name="Sheridan A."/>
            <person name="Sougnez C."/>
            <person name="Stange-Thomann N."/>
            <person name="Stojanovic N."/>
            <person name="Subramanian A."/>
            <person name="Wyman D."/>
            <person name="Rogers J."/>
            <person name="Sulston J."/>
            <person name="Ainscough R."/>
            <person name="Beck S."/>
            <person name="Bentley D."/>
            <person name="Burton J."/>
            <person name="Clee C."/>
            <person name="Carter N."/>
            <person name="Coulson A."/>
            <person name="Deadman R."/>
            <person name="Deloukas P."/>
            <person name="Dunham A."/>
            <person name="Dunham I."/>
            <person name="Durbin R."/>
            <person name="French L."/>
            <person name="Grafham D."/>
            <person name="Gregory S."/>
            <person name="Hubbard T."/>
            <person name="Humphray S."/>
            <person name="Hunt A."/>
            <person name="Jones M."/>
            <person name="Lloyd C."/>
            <person name="McMurray A."/>
            <person name="Matthews L."/>
            <person name="Mercer S."/>
            <person name="Milne S."/>
            <person name="Mullikin J.C."/>
            <person name="Mungall A."/>
            <person name="Plumb R."/>
            <person name="Ross M."/>
            <person name="Shownkeen R."/>
            <person name="Sims S."/>
            <person name="Waterston R.H."/>
            <person name="Wilson R.K."/>
            <person name="Hillier L.W."/>
            <person name="McPherson J.D."/>
            <person name="Marra M.A."/>
            <person name="Mardis E.R."/>
            <person name="Fulton L.A."/>
            <person name="Chinwalla A.T."/>
            <person name="Pepin K.H."/>
            <person name="Gish W.R."/>
            <person name="Chissoe S.L."/>
            <person name="Wendl M.C."/>
            <person name="Delehaunty K.D."/>
            <person name="Miner T.L."/>
            <person name="Delehaunty A."/>
            <person name="Kramer J.B."/>
            <person name="Cook L.L."/>
            <person name="Fulton R.S."/>
            <person name="Johnson D.L."/>
            <person name="Minx P.J."/>
            <person name="Clifton S.W."/>
            <person name="Hawkins T."/>
            <person name="Branscomb E."/>
            <person name="Predki P."/>
            <person name="Richardson P."/>
            <person name="Wenning S."/>
            <person name="Slezak T."/>
            <person name="Doggett N."/>
            <person name="Cheng J.F."/>
            <person name="Olsen A."/>
            <person name="Lucas S."/>
            <person name="Elkin C."/>
            <person name="Uberbacher E."/>
            <person name="Frazier M."/>
            <person name="Gibbs R.A."/>
            <person name="Muzny D.M."/>
            <person name="Scherer S.E."/>
            <person name="Bouck J.B."/>
            <person name="Sodergren E.J."/>
            <person name="Worley K.C."/>
            <person name="Rives C.M."/>
            <person name="Gorrell J.H."/>
            <person name="Metzker M.L."/>
            <person name="Naylor S.L."/>
            <person name="Kucherlapati R.S."/>
            <person name="Nelson D.L."/>
            <person name="Weinstock G.M."/>
            <person name="Sakaki Y."/>
            <person name="Fujiyama A."/>
            <person name="Hattori M."/>
            <person name="Yada T."/>
            <person name="Toyoda A."/>
            <person name="Itoh T."/>
            <person name="Kawagoe C."/>
            <person name="Watanabe H."/>
            <person name="Totoki Y."/>
            <person name="Taylor T."/>
            <person name="Weissenbach J."/>
            <person name="Heilig R."/>
            <person name="Saurin W."/>
            <person name="Artiguenave F."/>
            <person name="Brottier P."/>
            <person name="Bruls T."/>
            <person name="Pelletier E."/>
            <person name="Robert C."/>
            <person name="Wincker P."/>
            <person name="Smith D.R."/>
            <person name="Doucette-Stamm L."/>
            <person name="Rubenfield M."/>
            <person name="Weinstock K."/>
            <person name="Lee H.M."/>
            <person name="Dubois J."/>
            <person name="Rosenthal A."/>
            <person name="Platzer M."/>
            <person name="Nyakatura G."/>
            <person name="Taudien S."/>
            <person name="Rump A."/>
            <person name="Yang H."/>
            <person name="Yu J."/>
            <person name="Wang J."/>
            <person name="Huang G."/>
            <person name="Gu J."/>
            <person name="Hood L."/>
            <person name="Rowen L."/>
            <person name="Madan A."/>
            <person name="Qin S."/>
            <person name="Davis R.W."/>
            <person name="Federspiel N.A."/>
            <person name="Abola A.P."/>
            <person name="Proctor M.J."/>
            <person name="Myers R.M."/>
            <person name="Schmutz J."/>
            <person name="Dickson M."/>
            <person name="Grimwood J."/>
            <person name="Cox D.R."/>
            <person name="Olson M.V."/>
            <person name="Kaul R."/>
            <person name="Raymond C."/>
            <person name="Shimizu N."/>
            <person name="Kawasaki K."/>
            <person name="Minoshima S."/>
            <person name="Evans G.A."/>
            <person name="Athanasiou M."/>
            <person name="Schultz R."/>
            <person name="Roe B.A."/>
            <person name="Chen F."/>
            <person name="Pan H."/>
            <person name="Ramser J."/>
            <person name="Lehrach H."/>
            <person name="Reinhardt R."/>
            <person name="McCombie W.R."/>
            <person name="de la Bastide M."/>
            <person name="Dedhia N."/>
            <person name="Blocker H."/>
            <person name="Hornischer K."/>
            <person name="Nordsiek G."/>
            <person name="Agarwala R."/>
            <person name="Aravind L."/>
            <person name="Bailey J.A."/>
            <person name="Bateman A."/>
            <person name="Batzoglou S."/>
            <person name="Birney E."/>
            <person name="Bork P."/>
            <person name="Brown D.G."/>
            <person name="Burge C.B."/>
            <person name="Cerutti L."/>
            <person name="Chen H.C."/>
            <person name="Church D."/>
            <person name="Clamp M."/>
            <person name="Copley R.R."/>
            <person name="Doerks T."/>
            <person name="Eddy S.R."/>
            <person name="Eichler E.E."/>
            <person name="Furey T.S."/>
            <person name="Galagan J."/>
            <person name="Gilbert J.G."/>
            <person name="Harmon C."/>
            <person name="Hayashizaki Y."/>
            <person name="Haussler D."/>
            <person name="Hermjakob H."/>
            <person name="Hokamp K."/>
            <person name="Jang W."/>
            <person name="Johnson L.S."/>
            <person name="Jones T.A."/>
            <person name="Kasif S."/>
            <person name="Kaspryzk A."/>
            <person name="Kennedy S."/>
            <person name="Kent W.J."/>
            <person name="Kitts P."/>
            <person name="Koonin E.V."/>
            <person name="Korf I."/>
            <person name="Kulp D."/>
            <person name="Lancet D."/>
            <person name="Lowe T.M."/>
            <person name="McLysaght A."/>
            <person name="Mikkelsen T."/>
            <person name="Moran J.V."/>
            <person name="Mulder N."/>
            <person name="Pollara V.J."/>
            <person name="Ponting C.P."/>
            <person name="Schuler G."/>
            <person name="Schultz J."/>
            <person name="Slater G."/>
            <person name="Smit A.F."/>
            <person name="Stupka E."/>
            <person name="Szustakowski J."/>
            <person name="Thierry-Mieg D."/>
            <person name="Thierry-Mieg J."/>
            <person name="Wagner L."/>
            <person name="Wallis J."/>
            <person name="Wheeler R."/>
            <person name="Williams A."/>
            <person name="Wolf Y.I."/>
            <person name="Wolfe K.H."/>
            <person name="Yang S.P."/>
            <person name="Yeh R.F."/>
            <person name="Collins F."/>
            <person name="Guyer M.S."/>
            <person name="Peterson J."/>
            <person name="Felsenfeld A."/>
            <person name="Wetterstrand K.A."/>
            <person name="Patrinos A."/>
            <person name="Morgan M.J."/>
            <person name="de Jong P."/>
            <person name="Catanese J.J."/>
            <person name="Osoegawa K."/>
            <person name="Shizuya H."/>
            <person name="Choi S."/>
            <person name="Chen Y.J."/>
        </authorList>
    </citation>
    <scope>NUCLEOTIDE SEQUENCE [LARGE SCALE GENOMIC DNA]</scope>
</reference>
<dbReference type="UCSC" id="uc057zgl.1">
    <property type="organism name" value="human"/>
</dbReference>
<dbReference type="HGNC" id="HGNC:701">
    <property type="gene designation" value="BMAL1"/>
</dbReference>
<protein>
    <submittedName>
        <fullName evidence="2">Basic helix-loop-helix ARNT like 1</fullName>
    </submittedName>
</protein>
<dbReference type="HOGENOM" id="CLU_2728776_0_0_1"/>
<dbReference type="Proteomes" id="UP000005640">
    <property type="component" value="Chromosome 11"/>
</dbReference>
<feature type="region of interest" description="Disordered" evidence="1">
    <location>
        <begin position="1"/>
        <end position="40"/>
    </location>
</feature>
<dbReference type="ExpressionAtlas" id="E9PI92">
    <property type="expression patterns" value="baseline and differential"/>
</dbReference>
<reference evidence="2 3" key="3">
    <citation type="journal article" date="2006" name="Nature">
        <title>Human chromosome 11 DNA sequence and analysis including novel gene identification.</title>
        <authorList>
            <person name="Taylor T.D."/>
            <person name="Noguchi H."/>
            <person name="Totoki Y."/>
            <person name="Toyoda A."/>
            <person name="Kuroki Y."/>
            <person name="Dewar K."/>
            <person name="Lloyd C."/>
            <person name="Itoh T."/>
            <person name="Takeda T."/>
            <person name="Kim D.W."/>
            <person name="She X."/>
            <person name="Barlow K.F."/>
            <person name="Bloom T."/>
            <person name="Bruford E."/>
            <person name="Chang J.L."/>
            <person name="Cuomo C.A."/>
            <person name="Eichler E."/>
            <person name="FitzGerald M.G."/>
            <person name="Jaffe D.B."/>
            <person name="LaButti K."/>
            <person name="Nicol R."/>
            <person name="Park H.S."/>
            <person name="Seaman C."/>
            <person name="Sougnez C."/>
            <person name="Yang X."/>
            <person name="Zimmer A.R."/>
            <person name="Zody M.C."/>
            <person name="Birren B.W."/>
            <person name="Nusbaum C."/>
            <person name="Fujiyama A."/>
            <person name="Hattori M."/>
            <person name="Rogers J."/>
            <person name="Lander E.S."/>
            <person name="Sakaki Y."/>
        </authorList>
    </citation>
    <scope>NUCLEOTIDE SEQUENCE [LARGE SCALE GENOMIC DNA]</scope>
</reference>
<dbReference type="ProteomicsDB" id="20732"/>
<dbReference type="EMBL" id="AC022878">
    <property type="status" value="NOT_ANNOTATED_CDS"/>
    <property type="molecule type" value="Genomic_DNA"/>
</dbReference>
<name>E9PI92_HUMAN</name>
<dbReference type="Ensembl" id="ENST00000482049.6">
    <property type="protein sequence ID" value="ENSP00000436721.2"/>
    <property type="gene ID" value="ENSG00000133794.20"/>
</dbReference>
<evidence type="ECO:0000313" key="3">
    <source>
        <dbReference type="Proteomes" id="UP000005640"/>
    </source>
</evidence>
<dbReference type="Ensembl" id="ENST00000482049.6">
    <property type="protein sequence ID" value="ENSP00000436721.2"/>
    <property type="gene ID" value="ENSG00000133794.21"/>
</dbReference>
<gene>
    <name evidence="2" type="primary">BMAL1</name>
</gene>
<evidence type="ECO:0000256" key="1">
    <source>
        <dbReference type="SAM" id="MobiDB-lite"/>
    </source>
</evidence>
<feature type="compositionally biased region" description="Low complexity" evidence="1">
    <location>
        <begin position="17"/>
        <end position="32"/>
    </location>
</feature>
<reference evidence="2" key="5">
    <citation type="submission" date="2025-09" db="UniProtKB">
        <authorList>
            <consortium name="Ensembl"/>
        </authorList>
    </citation>
    <scope>IDENTIFICATION</scope>
</reference>
<dbReference type="AlphaFoldDB" id="E9PI92"/>
<dbReference type="Bgee" id="ENSG00000133794">
    <property type="expression patterns" value="Expressed in left ovary and 190 other cell types or tissues"/>
</dbReference>
<reference evidence="2" key="4">
    <citation type="submission" date="2025-08" db="UniProtKB">
        <authorList>
            <consortium name="Ensembl"/>
        </authorList>
    </citation>
    <scope>IDENTIFICATION</scope>
</reference>
<dbReference type="ChiTaRS" id="ARNTL">
    <property type="organism name" value="human"/>
</dbReference>
<proteinExistence type="predicted"/>
<accession>E9PI92</accession>
<keyword evidence="3" id="KW-1185">Reference proteome</keyword>
<sequence>MADQRMDISSTISDFMSPGPTDLLSSSLGTSGVDCNRKRKGSSTDYQLVDFSFDSQVEFGEHNGWRSDAH</sequence>
<dbReference type="VEuPathDB" id="HostDB:ENSG00000133794"/>
<organism evidence="2 3">
    <name type="scientific">Homo sapiens</name>
    <name type="common">Human</name>
    <dbReference type="NCBI Taxonomy" id="9606"/>
    <lineage>
        <taxon>Eukaryota</taxon>
        <taxon>Metazoa</taxon>
        <taxon>Chordata</taxon>
        <taxon>Craniata</taxon>
        <taxon>Vertebrata</taxon>
        <taxon>Euteleostomi</taxon>
        <taxon>Mammalia</taxon>
        <taxon>Eutheria</taxon>
        <taxon>Euarchontoglires</taxon>
        <taxon>Primates</taxon>
        <taxon>Haplorrhini</taxon>
        <taxon>Catarrhini</taxon>
        <taxon>Hominidae</taxon>
        <taxon>Homo</taxon>
    </lineage>
</organism>
<evidence type="ECO:0000313" key="2">
    <source>
        <dbReference type="Ensembl" id="ENSP00000436721.2"/>
    </source>
</evidence>
<dbReference type="OpenTargets" id="ENSG00000133794"/>
<reference evidence="2 3" key="2">
    <citation type="journal article" date="2004" name="Nature">
        <title>Finishing the euchromatic sequence of the human genome.</title>
        <authorList>
            <consortium name="International Human Genome Sequencing Consortium"/>
        </authorList>
    </citation>
    <scope>NUCLEOTIDE SEQUENCE [LARGE SCALE GENOMIC DNA]</scope>
</reference>
<dbReference type="GeneTree" id="ENSGT00940000157523"/>